<keyword evidence="2" id="KW-0449">Lipoprotein</keyword>
<organism evidence="3 4">
    <name type="scientific">Paramuricea clavata</name>
    <name type="common">Red gorgonian</name>
    <name type="synonym">Violescent sea-whip</name>
    <dbReference type="NCBI Taxonomy" id="317549"/>
    <lineage>
        <taxon>Eukaryota</taxon>
        <taxon>Metazoa</taxon>
        <taxon>Cnidaria</taxon>
        <taxon>Anthozoa</taxon>
        <taxon>Octocorallia</taxon>
        <taxon>Malacalcyonacea</taxon>
        <taxon>Plexauridae</taxon>
        <taxon>Paramuricea</taxon>
    </lineage>
</organism>
<dbReference type="EMBL" id="CACRXK020003358">
    <property type="protein sequence ID" value="CAB3998450.1"/>
    <property type="molecule type" value="Genomic_DNA"/>
</dbReference>
<evidence type="ECO:0000256" key="1">
    <source>
        <dbReference type="ARBA" id="ARBA00005350"/>
    </source>
</evidence>
<keyword evidence="2" id="KW-0106">Calcium</keyword>
<evidence type="ECO:0000313" key="3">
    <source>
        <dbReference type="EMBL" id="CAB3998450.1"/>
    </source>
</evidence>
<keyword evidence="4" id="KW-1185">Reference proteome</keyword>
<dbReference type="Pfam" id="PF03803">
    <property type="entry name" value="Scramblase"/>
    <property type="match status" value="1"/>
</dbReference>
<dbReference type="GO" id="GO:0017128">
    <property type="term" value="F:phospholipid scramblase activity"/>
    <property type="evidence" value="ECO:0007669"/>
    <property type="project" value="InterPro"/>
</dbReference>
<dbReference type="AlphaFoldDB" id="A0A7D9E2J1"/>
<comment type="cofactor">
    <cofactor evidence="2">
        <name>Ca(2+)</name>
        <dbReference type="ChEBI" id="CHEBI:29108"/>
    </cofactor>
</comment>
<gene>
    <name evidence="3" type="ORF">PACLA_8A010857</name>
</gene>
<comment type="similarity">
    <text evidence="1 2">Belongs to the phospholipid scramblase family.</text>
</comment>
<dbReference type="Proteomes" id="UP001152795">
    <property type="component" value="Unassembled WGS sequence"/>
</dbReference>
<comment type="caution">
    <text evidence="3">The sequence shown here is derived from an EMBL/GenBank/DDBJ whole genome shotgun (WGS) entry which is preliminary data.</text>
</comment>
<dbReference type="InterPro" id="IPR005552">
    <property type="entry name" value="Scramblase"/>
</dbReference>
<accession>A0A7D9E2J1</accession>
<comment type="function">
    <text evidence="2">May mediate accelerated ATP-independent bidirectional transbilayer migration of phospholipids upon binding calcium ions that results in a loss of phospholipid asymmetry in the plasma membrane.</text>
</comment>
<sequence length="68" mass="7699">MNRSLSKQVGEISHDWRGCCGGSFSVFLSPEVDNFTLRVDKELPVRSKALLFGALMLAHFNYMEVLSY</sequence>
<name>A0A7D9E2J1_PARCT</name>
<keyword evidence="2" id="KW-0564">Palmitate</keyword>
<proteinExistence type="inferred from homology"/>
<evidence type="ECO:0000256" key="2">
    <source>
        <dbReference type="RuleBase" id="RU363116"/>
    </source>
</evidence>
<evidence type="ECO:0000313" key="4">
    <source>
        <dbReference type="Proteomes" id="UP001152795"/>
    </source>
</evidence>
<protein>
    <recommendedName>
        <fullName evidence="2">Phospholipid scramblase</fullName>
    </recommendedName>
</protein>
<reference evidence="3" key="1">
    <citation type="submission" date="2020-04" db="EMBL/GenBank/DDBJ databases">
        <authorList>
            <person name="Alioto T."/>
            <person name="Alioto T."/>
            <person name="Gomez Garrido J."/>
        </authorList>
    </citation>
    <scope>NUCLEOTIDE SEQUENCE</scope>
    <source>
        <strain evidence="3">A484AB</strain>
    </source>
</reference>
<dbReference type="OrthoDB" id="5964717at2759"/>